<gene>
    <name evidence="1" type="ORF">V1517DRAFT_319493</name>
</gene>
<organism evidence="1 2">
    <name type="scientific">Lipomyces orientalis</name>
    <dbReference type="NCBI Taxonomy" id="1233043"/>
    <lineage>
        <taxon>Eukaryota</taxon>
        <taxon>Fungi</taxon>
        <taxon>Dikarya</taxon>
        <taxon>Ascomycota</taxon>
        <taxon>Saccharomycotina</taxon>
        <taxon>Lipomycetes</taxon>
        <taxon>Lipomycetales</taxon>
        <taxon>Lipomycetaceae</taxon>
        <taxon>Lipomyces</taxon>
    </lineage>
</organism>
<dbReference type="EMBL" id="MU970058">
    <property type="protein sequence ID" value="KAK9323656.1"/>
    <property type="molecule type" value="Genomic_DNA"/>
</dbReference>
<dbReference type="Proteomes" id="UP001489719">
    <property type="component" value="Unassembled WGS sequence"/>
</dbReference>
<evidence type="ECO:0000313" key="2">
    <source>
        <dbReference type="Proteomes" id="UP001489719"/>
    </source>
</evidence>
<name>A0ACC3TRN3_9ASCO</name>
<accession>A0ACC3TRN3</accession>
<evidence type="ECO:0000313" key="1">
    <source>
        <dbReference type="EMBL" id="KAK9323656.1"/>
    </source>
</evidence>
<sequence>MESTGLRRELPGFRLLLDEENKTAILKLMPGIPHEVAKVIIEEIFVAERARLGLPRNIFVPTGSGRYHFSNELSKEPDASYRPQTRKGPGHFSSFIVEVGVSQSLVQLRQDARVWLQKTNGETKVILLIFLNIEAETLTMERWQHATSPRPRKTPSGSLFVPEKVQFVTYDNNTQHVTGNPLILPINLLLDVVHSHVPSSEISIGRQELLSYGIDLFGPLDFSNGGLQFASGN</sequence>
<keyword evidence="2" id="KW-1185">Reference proteome</keyword>
<proteinExistence type="predicted"/>
<comment type="caution">
    <text evidence="1">The sequence shown here is derived from an EMBL/GenBank/DDBJ whole genome shotgun (WGS) entry which is preliminary data.</text>
</comment>
<reference evidence="2" key="1">
    <citation type="journal article" date="2024" name="Front. Bioeng. Biotechnol.">
        <title>Genome-scale model development and genomic sequencing of the oleaginous clade Lipomyces.</title>
        <authorList>
            <person name="Czajka J.J."/>
            <person name="Han Y."/>
            <person name="Kim J."/>
            <person name="Mondo S.J."/>
            <person name="Hofstad B.A."/>
            <person name="Robles A."/>
            <person name="Haridas S."/>
            <person name="Riley R."/>
            <person name="LaButti K."/>
            <person name="Pangilinan J."/>
            <person name="Andreopoulos W."/>
            <person name="Lipzen A."/>
            <person name="Yan J."/>
            <person name="Wang M."/>
            <person name="Ng V."/>
            <person name="Grigoriev I.V."/>
            <person name="Spatafora J.W."/>
            <person name="Magnuson J.K."/>
            <person name="Baker S.E."/>
            <person name="Pomraning K.R."/>
        </authorList>
    </citation>
    <scope>NUCLEOTIDE SEQUENCE [LARGE SCALE GENOMIC DNA]</scope>
    <source>
        <strain evidence="2">CBS 10300</strain>
    </source>
</reference>
<protein>
    <submittedName>
        <fullName evidence="1">Uncharacterized protein</fullName>
    </submittedName>
</protein>